<comment type="caution">
    <text evidence="2">The sequence shown here is derived from an EMBL/GenBank/DDBJ whole genome shotgun (WGS) entry which is preliminary data.</text>
</comment>
<evidence type="ECO:0000313" key="2">
    <source>
        <dbReference type="EMBL" id="PLS01689.1"/>
    </source>
</evidence>
<reference evidence="2 3" key="1">
    <citation type="submission" date="2017-11" db="EMBL/GenBank/DDBJ databases">
        <title>Comparitive Functional Genomics of Dry Heat Resistant strains isolated from the Viking Spacecraft.</title>
        <authorList>
            <person name="Seuylemezian A."/>
            <person name="Cooper K."/>
            <person name="Vaishampayan P."/>
        </authorList>
    </citation>
    <scope>NUCLEOTIDE SEQUENCE [LARGE SCALE GENOMIC DNA]</scope>
    <source>
        <strain evidence="2 3">V32-6</strain>
    </source>
</reference>
<evidence type="ECO:0000313" key="3">
    <source>
        <dbReference type="Proteomes" id="UP000234950"/>
    </source>
</evidence>
<dbReference type="RefSeq" id="WP_101651079.1">
    <property type="nucleotide sequence ID" value="NZ_PGVE01000090.1"/>
</dbReference>
<name>A0A2N5H838_9BACI</name>
<dbReference type="GO" id="GO:0008081">
    <property type="term" value="F:phosphoric diester hydrolase activity"/>
    <property type="evidence" value="ECO:0007669"/>
    <property type="project" value="InterPro"/>
</dbReference>
<dbReference type="InterPro" id="IPR017946">
    <property type="entry name" value="PLC-like_Pdiesterase_TIM-brl"/>
</dbReference>
<dbReference type="Proteomes" id="UP000234950">
    <property type="component" value="Unassembled WGS sequence"/>
</dbReference>
<dbReference type="AlphaFoldDB" id="A0A2N5H838"/>
<dbReference type="Gene3D" id="3.20.20.190">
    <property type="entry name" value="Phosphatidylinositol (PI) phosphodiesterase"/>
    <property type="match status" value="1"/>
</dbReference>
<dbReference type="OrthoDB" id="384721at2"/>
<dbReference type="GO" id="GO:0006629">
    <property type="term" value="P:lipid metabolic process"/>
    <property type="evidence" value="ECO:0007669"/>
    <property type="project" value="InterPro"/>
</dbReference>
<dbReference type="PANTHER" id="PTHR46211:SF1">
    <property type="entry name" value="GLYCEROPHOSPHODIESTER PHOSPHODIESTERASE, CYTOPLASMIC"/>
    <property type="match status" value="1"/>
</dbReference>
<dbReference type="Pfam" id="PF03009">
    <property type="entry name" value="GDPD"/>
    <property type="match status" value="1"/>
</dbReference>
<dbReference type="SUPFAM" id="SSF51695">
    <property type="entry name" value="PLC-like phosphodiesterases"/>
    <property type="match status" value="1"/>
</dbReference>
<accession>A0A2N5H838</accession>
<organism evidence="2 3">
    <name type="scientific">Neobacillus cucumis</name>
    <dbReference type="NCBI Taxonomy" id="1740721"/>
    <lineage>
        <taxon>Bacteria</taxon>
        <taxon>Bacillati</taxon>
        <taxon>Bacillota</taxon>
        <taxon>Bacilli</taxon>
        <taxon>Bacillales</taxon>
        <taxon>Bacillaceae</taxon>
        <taxon>Neobacillus</taxon>
    </lineage>
</organism>
<dbReference type="InterPro" id="IPR030395">
    <property type="entry name" value="GP_PDE_dom"/>
</dbReference>
<dbReference type="PANTHER" id="PTHR46211">
    <property type="entry name" value="GLYCEROPHOSPHORYL DIESTER PHOSPHODIESTERASE"/>
    <property type="match status" value="1"/>
</dbReference>
<dbReference type="EMBL" id="PGVE01000090">
    <property type="protein sequence ID" value="PLS01689.1"/>
    <property type="molecule type" value="Genomic_DNA"/>
</dbReference>
<protein>
    <recommendedName>
        <fullName evidence="1">GP-PDE domain-containing protein</fullName>
    </recommendedName>
</protein>
<feature type="domain" description="GP-PDE" evidence="1">
    <location>
        <begin position="2"/>
        <end position="235"/>
    </location>
</feature>
<proteinExistence type="predicted"/>
<evidence type="ECO:0000259" key="1">
    <source>
        <dbReference type="PROSITE" id="PS51704"/>
    </source>
</evidence>
<keyword evidence="3" id="KW-1185">Reference proteome</keyword>
<dbReference type="CDD" id="cd08563">
    <property type="entry name" value="GDPD_TtGDE_like"/>
    <property type="match status" value="1"/>
</dbReference>
<sequence>MTQIFAHRGYSASFAENTMGAFFEAEKAGADGLELDVQLTKDGEVVVIHDEKVDRTTTGSGFVKDFLFKEIRKLNANKKGLKKEQIPSLKEVLEWLQTNNLICNIELKNGLLPYEGMEEKVVQLVRSYGLSNRIIISSFNHYSIVYSYRIAPEIETAPLFIESIYMPWVYAQSIRSKGIHPKHSAMSDNIFTNTMDNGIAVRPYTVNKEADMHRLFNINCTAIITDDPVKAIRIRKQYENRL</sequence>
<gene>
    <name evidence="2" type="ORF">CVD27_23830</name>
</gene>
<dbReference type="PROSITE" id="PS51704">
    <property type="entry name" value="GP_PDE"/>
    <property type="match status" value="1"/>
</dbReference>